<evidence type="ECO:0000313" key="1">
    <source>
        <dbReference type="EMBL" id="GLL09664.1"/>
    </source>
</evidence>
<dbReference type="EMBL" id="BSFQ01000002">
    <property type="protein sequence ID" value="GLL09664.1"/>
    <property type="molecule type" value="Genomic_DNA"/>
</dbReference>
<sequence>MAHLLALLRAGRARVTSQVSVAAARGAINWQDLNRERGYDGRGAYGQSKIAVRSGLPAPRR</sequence>
<protein>
    <submittedName>
        <fullName evidence="1">Uncharacterized protein</fullName>
    </submittedName>
</protein>
<organism evidence="1 2">
    <name type="scientific">Pseudonocardia halophobica</name>
    <dbReference type="NCBI Taxonomy" id="29401"/>
    <lineage>
        <taxon>Bacteria</taxon>
        <taxon>Bacillati</taxon>
        <taxon>Actinomycetota</taxon>
        <taxon>Actinomycetes</taxon>
        <taxon>Pseudonocardiales</taxon>
        <taxon>Pseudonocardiaceae</taxon>
        <taxon>Pseudonocardia</taxon>
    </lineage>
</organism>
<proteinExistence type="predicted"/>
<reference evidence="1" key="2">
    <citation type="submission" date="2023-01" db="EMBL/GenBank/DDBJ databases">
        <authorList>
            <person name="Sun Q."/>
            <person name="Evtushenko L."/>
        </authorList>
    </citation>
    <scope>NUCLEOTIDE SEQUENCE</scope>
    <source>
        <strain evidence="1">VKM Ac-1069</strain>
    </source>
</reference>
<comment type="caution">
    <text evidence="1">The sequence shown here is derived from an EMBL/GenBank/DDBJ whole genome shotgun (WGS) entry which is preliminary data.</text>
</comment>
<accession>A0A9W6KZY5</accession>
<reference evidence="1" key="1">
    <citation type="journal article" date="2014" name="Int. J. Syst. Evol. Microbiol.">
        <title>Complete genome sequence of Corynebacterium casei LMG S-19264T (=DSM 44701T), isolated from a smear-ripened cheese.</title>
        <authorList>
            <consortium name="US DOE Joint Genome Institute (JGI-PGF)"/>
            <person name="Walter F."/>
            <person name="Albersmeier A."/>
            <person name="Kalinowski J."/>
            <person name="Ruckert C."/>
        </authorList>
    </citation>
    <scope>NUCLEOTIDE SEQUENCE</scope>
    <source>
        <strain evidence="1">VKM Ac-1069</strain>
    </source>
</reference>
<evidence type="ECO:0000313" key="2">
    <source>
        <dbReference type="Proteomes" id="UP001143463"/>
    </source>
</evidence>
<dbReference type="Proteomes" id="UP001143463">
    <property type="component" value="Unassembled WGS sequence"/>
</dbReference>
<dbReference type="Gene3D" id="3.40.50.720">
    <property type="entry name" value="NAD(P)-binding Rossmann-like Domain"/>
    <property type="match status" value="1"/>
</dbReference>
<dbReference type="AlphaFoldDB" id="A0A9W6KZY5"/>
<dbReference type="RefSeq" id="WP_037039941.1">
    <property type="nucleotide sequence ID" value="NZ_BAAAUZ010000013.1"/>
</dbReference>
<gene>
    <name evidence="1" type="ORF">GCM10017577_08040</name>
</gene>
<name>A0A9W6KZY5_9PSEU</name>
<keyword evidence="2" id="KW-1185">Reference proteome</keyword>